<dbReference type="PANTHER" id="PTHR43233">
    <property type="entry name" value="FAMILY N-ACETYLTRANSFERASE, PUTATIVE (AFU_ORTHOLOGUE AFUA_6G03350)-RELATED"/>
    <property type="match status" value="1"/>
</dbReference>
<feature type="domain" description="N-acetyltransferase" evidence="2">
    <location>
        <begin position="102"/>
        <end position="190"/>
    </location>
</feature>
<dbReference type="InterPro" id="IPR000182">
    <property type="entry name" value="GNAT_dom"/>
</dbReference>
<accession>A0A4U0UCB6</accession>
<feature type="region of interest" description="Disordered" evidence="1">
    <location>
        <begin position="72"/>
        <end position="95"/>
    </location>
</feature>
<feature type="compositionally biased region" description="Low complexity" evidence="1">
    <location>
        <begin position="74"/>
        <end position="95"/>
    </location>
</feature>
<sequence>MNDLSWEREDDRGHFKIATNPTLVDHDFINLSFASEETYWAKPLPPDQLATLLSNSITLGVYEIQLQPNIPSARSISEPSSPRTPSSTVQEQSPQQQQLKQIGLARFITDHVTTAYLTDVYVAPAYRKYGLGKWLIACCDEVIEAHPALRRALLAASPGIGKPFYEREMGMRDVVEESGHVAIMSKKRFRVPGE</sequence>
<dbReference type="SUPFAM" id="SSF55729">
    <property type="entry name" value="Acyl-CoA N-acyltransferases (Nat)"/>
    <property type="match status" value="1"/>
</dbReference>
<comment type="caution">
    <text evidence="3">The sequence shown here is derived from an EMBL/GenBank/DDBJ whole genome shotgun (WGS) entry which is preliminary data.</text>
</comment>
<keyword evidence="4" id="KW-1185">Reference proteome</keyword>
<dbReference type="OrthoDB" id="10039976at2759"/>
<dbReference type="GO" id="GO:0016747">
    <property type="term" value="F:acyltransferase activity, transferring groups other than amino-acyl groups"/>
    <property type="evidence" value="ECO:0007669"/>
    <property type="project" value="InterPro"/>
</dbReference>
<gene>
    <name evidence="3" type="ORF">B0A50_01160</name>
</gene>
<dbReference type="Gene3D" id="3.40.630.30">
    <property type="match status" value="1"/>
</dbReference>
<protein>
    <recommendedName>
        <fullName evidence="2">N-acetyltransferase domain-containing protein</fullName>
    </recommendedName>
</protein>
<evidence type="ECO:0000313" key="4">
    <source>
        <dbReference type="Proteomes" id="UP000308549"/>
    </source>
</evidence>
<dbReference type="InterPro" id="IPR016181">
    <property type="entry name" value="Acyl_CoA_acyltransferase"/>
</dbReference>
<dbReference type="Pfam" id="PF13508">
    <property type="entry name" value="Acetyltransf_7"/>
    <property type="match status" value="1"/>
</dbReference>
<reference evidence="3 4" key="1">
    <citation type="submission" date="2017-03" db="EMBL/GenBank/DDBJ databases">
        <title>Genomes of endolithic fungi from Antarctica.</title>
        <authorList>
            <person name="Coleine C."/>
            <person name="Masonjones S."/>
            <person name="Stajich J.E."/>
        </authorList>
    </citation>
    <scope>NUCLEOTIDE SEQUENCE [LARGE SCALE GENOMIC DNA]</scope>
    <source>
        <strain evidence="3 4">CCFEE 6315</strain>
    </source>
</reference>
<dbReference type="CDD" id="cd04301">
    <property type="entry name" value="NAT_SF"/>
    <property type="match status" value="1"/>
</dbReference>
<name>A0A4U0UCB6_9PEZI</name>
<evidence type="ECO:0000313" key="3">
    <source>
        <dbReference type="EMBL" id="TKA32934.1"/>
    </source>
</evidence>
<dbReference type="InterPro" id="IPR053144">
    <property type="entry name" value="Acetyltransferase_Butenolide"/>
</dbReference>
<proteinExistence type="predicted"/>
<dbReference type="Proteomes" id="UP000308549">
    <property type="component" value="Unassembled WGS sequence"/>
</dbReference>
<evidence type="ECO:0000259" key="2">
    <source>
        <dbReference type="PROSITE" id="PS51186"/>
    </source>
</evidence>
<dbReference type="AlphaFoldDB" id="A0A4U0UCB6"/>
<dbReference type="PROSITE" id="PS51186">
    <property type="entry name" value="GNAT"/>
    <property type="match status" value="1"/>
</dbReference>
<evidence type="ECO:0000256" key="1">
    <source>
        <dbReference type="SAM" id="MobiDB-lite"/>
    </source>
</evidence>
<organism evidence="3 4">
    <name type="scientific">Salinomyces thailandicus</name>
    <dbReference type="NCBI Taxonomy" id="706561"/>
    <lineage>
        <taxon>Eukaryota</taxon>
        <taxon>Fungi</taxon>
        <taxon>Dikarya</taxon>
        <taxon>Ascomycota</taxon>
        <taxon>Pezizomycotina</taxon>
        <taxon>Dothideomycetes</taxon>
        <taxon>Dothideomycetidae</taxon>
        <taxon>Mycosphaerellales</taxon>
        <taxon>Teratosphaeriaceae</taxon>
        <taxon>Salinomyces</taxon>
    </lineage>
</organism>
<dbReference type="EMBL" id="NAJL01000004">
    <property type="protein sequence ID" value="TKA32934.1"/>
    <property type="molecule type" value="Genomic_DNA"/>
</dbReference>
<dbReference type="PANTHER" id="PTHR43233:SF1">
    <property type="entry name" value="FAMILY N-ACETYLTRANSFERASE, PUTATIVE (AFU_ORTHOLOGUE AFUA_6G03350)-RELATED"/>
    <property type="match status" value="1"/>
</dbReference>